<protein>
    <submittedName>
        <fullName evidence="1">Flagellar protein FlaG</fullName>
    </submittedName>
</protein>
<dbReference type="Gene3D" id="3.30.160.170">
    <property type="entry name" value="FlaG-like"/>
    <property type="match status" value="1"/>
</dbReference>
<dbReference type="NCBIfam" id="NF005834">
    <property type="entry name" value="PRK07738.1"/>
    <property type="match status" value="1"/>
</dbReference>
<dbReference type="SUPFAM" id="SSF160214">
    <property type="entry name" value="FlaG-like"/>
    <property type="match status" value="1"/>
</dbReference>
<keyword evidence="1" id="KW-0966">Cell projection</keyword>
<dbReference type="PANTHER" id="PTHR37166:SF1">
    <property type="entry name" value="PROTEIN FLAG"/>
    <property type="match status" value="1"/>
</dbReference>
<dbReference type="EMBL" id="QOUX01000026">
    <property type="protein sequence ID" value="RXJ02273.1"/>
    <property type="molecule type" value="Genomic_DNA"/>
</dbReference>
<dbReference type="AlphaFoldDB" id="A0A4Q0VV05"/>
<evidence type="ECO:0000313" key="1">
    <source>
        <dbReference type="EMBL" id="RXJ02273.1"/>
    </source>
</evidence>
<name>A0A4Q0VV05_9BACI</name>
<dbReference type="OrthoDB" id="9799867at2"/>
<keyword evidence="1" id="KW-0969">Cilium</keyword>
<dbReference type="InterPro" id="IPR035924">
    <property type="entry name" value="FlaG-like_sf"/>
</dbReference>
<evidence type="ECO:0000313" key="2">
    <source>
        <dbReference type="Proteomes" id="UP000290649"/>
    </source>
</evidence>
<accession>A0A4Q0VV05</accession>
<keyword evidence="2" id="KW-1185">Reference proteome</keyword>
<dbReference type="Proteomes" id="UP000290649">
    <property type="component" value="Unassembled WGS sequence"/>
</dbReference>
<gene>
    <name evidence="1" type="primary">flaG</name>
    <name evidence="1" type="ORF">DS745_07745</name>
</gene>
<dbReference type="RefSeq" id="WP_129077680.1">
    <property type="nucleotide sequence ID" value="NZ_QOUX01000026.1"/>
</dbReference>
<dbReference type="InterPro" id="IPR005186">
    <property type="entry name" value="FlaG"/>
</dbReference>
<keyword evidence="1" id="KW-0282">Flagellum</keyword>
<dbReference type="PANTHER" id="PTHR37166">
    <property type="entry name" value="PROTEIN FLAG"/>
    <property type="match status" value="1"/>
</dbReference>
<dbReference type="Pfam" id="PF03646">
    <property type="entry name" value="FlaG"/>
    <property type="match status" value="1"/>
</dbReference>
<organism evidence="1 2">
    <name type="scientific">Anaerobacillus alkaliphilus</name>
    <dbReference type="NCBI Taxonomy" id="1548597"/>
    <lineage>
        <taxon>Bacteria</taxon>
        <taxon>Bacillati</taxon>
        <taxon>Bacillota</taxon>
        <taxon>Bacilli</taxon>
        <taxon>Bacillales</taxon>
        <taxon>Bacillaceae</taxon>
        <taxon>Anaerobacillus</taxon>
    </lineage>
</organism>
<comment type="caution">
    <text evidence="1">The sequence shown here is derived from an EMBL/GenBank/DDBJ whole genome shotgun (WGS) entry which is preliminary data.</text>
</comment>
<reference evidence="1 2" key="1">
    <citation type="journal article" date="2019" name="Int. J. Syst. Evol. Microbiol.">
        <title>Anaerobacillus alkaliphilus sp. nov., a novel alkaliphilic and moderately halophilic bacterium.</title>
        <authorList>
            <person name="Borsodi A.K."/>
            <person name="Aszalos J.M."/>
            <person name="Bihari P."/>
            <person name="Nagy I."/>
            <person name="Schumann P."/>
            <person name="Sproer C."/>
            <person name="Kovacs A.L."/>
            <person name="Boka K."/>
            <person name="Dobosy P."/>
            <person name="Ovari M."/>
            <person name="Szili-Kovacs T."/>
            <person name="Toth E."/>
        </authorList>
    </citation>
    <scope>NUCLEOTIDE SEQUENCE [LARGE SCALE GENOMIC DNA]</scope>
    <source>
        <strain evidence="1 2">B16-10</strain>
    </source>
</reference>
<proteinExistence type="predicted"/>
<sequence>MEIGRNIPSQSFRASIKNEVPRQVELSHPKNFESKVSEIELNKKVESINKFLTSTNSSLKFTLHEELNEYYVSIIDEQTKEIIKEIPPKKLLDMFAAMKETIGLFIDKKI</sequence>